<dbReference type="EMBL" id="LAZR01061482">
    <property type="protein sequence ID" value="KKK63499.1"/>
    <property type="molecule type" value="Genomic_DNA"/>
</dbReference>
<dbReference type="SUPFAM" id="SSF53784">
    <property type="entry name" value="Phosphofructokinase"/>
    <property type="match status" value="1"/>
</dbReference>
<keyword evidence="1" id="KW-0963">Cytoplasm</keyword>
<evidence type="ECO:0000256" key="1">
    <source>
        <dbReference type="ARBA" id="ARBA00022490"/>
    </source>
</evidence>
<evidence type="ECO:0000256" key="2">
    <source>
        <dbReference type="ARBA" id="ARBA00023152"/>
    </source>
</evidence>
<dbReference type="GO" id="GO:0003872">
    <property type="term" value="F:6-phosphofructokinase activity"/>
    <property type="evidence" value="ECO:0007669"/>
    <property type="project" value="InterPro"/>
</dbReference>
<dbReference type="InterPro" id="IPR035966">
    <property type="entry name" value="PKF_sf"/>
</dbReference>
<gene>
    <name evidence="3" type="ORF">LCGC14_2993650</name>
</gene>
<feature type="non-terminal residue" evidence="3">
    <location>
        <position position="145"/>
    </location>
</feature>
<keyword evidence="2" id="KW-0324">Glycolysis</keyword>
<reference evidence="3" key="1">
    <citation type="journal article" date="2015" name="Nature">
        <title>Complex archaea that bridge the gap between prokaryotes and eukaryotes.</title>
        <authorList>
            <person name="Spang A."/>
            <person name="Saw J.H."/>
            <person name="Jorgensen S.L."/>
            <person name="Zaremba-Niedzwiedzka K."/>
            <person name="Martijn J."/>
            <person name="Lind A.E."/>
            <person name="van Eijk R."/>
            <person name="Schleper C."/>
            <person name="Guy L."/>
            <person name="Ettema T.J."/>
        </authorList>
    </citation>
    <scope>NUCLEOTIDE SEQUENCE</scope>
</reference>
<dbReference type="AlphaFoldDB" id="A0A0F8ZAL4"/>
<dbReference type="GO" id="GO:0009749">
    <property type="term" value="P:response to glucose"/>
    <property type="evidence" value="ECO:0007669"/>
    <property type="project" value="TreeGrafter"/>
</dbReference>
<evidence type="ECO:0000313" key="3">
    <source>
        <dbReference type="EMBL" id="KKK63499.1"/>
    </source>
</evidence>
<organism evidence="3">
    <name type="scientific">marine sediment metagenome</name>
    <dbReference type="NCBI Taxonomy" id="412755"/>
    <lineage>
        <taxon>unclassified sequences</taxon>
        <taxon>metagenomes</taxon>
        <taxon>ecological metagenomes</taxon>
    </lineage>
</organism>
<protein>
    <submittedName>
        <fullName evidence="3">Uncharacterized protein</fullName>
    </submittedName>
</protein>
<dbReference type="PANTHER" id="PTHR43650">
    <property type="entry name" value="PYROPHOSPHATE--FRUCTOSE 6-PHOSPHATE 1-PHOSPHOTRANSFERASE"/>
    <property type="match status" value="1"/>
</dbReference>
<dbReference type="PANTHER" id="PTHR43650:SF1">
    <property type="entry name" value="PYROPHOSPHATE--FRUCTOSE 6-PHOSPHATE 1-PHOSPHOTRANSFERASE SUBUNIT BETA 2"/>
    <property type="match status" value="1"/>
</dbReference>
<sequence length="145" mass="16310">MARVIGRHLKKMPGLRSGRLPKEIPLAVEKIYKQSVPNFKTQFHFYGYDGRGSDPTRFDCIYTYNLGLTVYSLIANGATGQMAAIKNLEMDFSKWEPIGIPIGALMHLEEKKGKLVLVLKKSVVDLNTPAFKIVQSLRKKWLAAS</sequence>
<proteinExistence type="predicted"/>
<accession>A0A0F8ZAL4</accession>
<name>A0A0F8ZAL4_9ZZZZ</name>
<dbReference type="Gene3D" id="3.40.50.450">
    <property type="match status" value="1"/>
</dbReference>
<dbReference type="GO" id="GO:0005829">
    <property type="term" value="C:cytosol"/>
    <property type="evidence" value="ECO:0007669"/>
    <property type="project" value="TreeGrafter"/>
</dbReference>
<comment type="caution">
    <text evidence="3">The sequence shown here is derived from an EMBL/GenBank/DDBJ whole genome shotgun (WGS) entry which is preliminary data.</text>
</comment>